<protein>
    <submittedName>
        <fullName evidence="1">Uncharacterized protein</fullName>
    </submittedName>
</protein>
<proteinExistence type="predicted"/>
<name>A0A8J7WSJ2_9ACTN</name>
<accession>A0A8J7WSJ2</accession>
<keyword evidence="2" id="KW-1185">Reference proteome</keyword>
<dbReference type="Proteomes" id="UP000677913">
    <property type="component" value="Unassembled WGS sequence"/>
</dbReference>
<gene>
    <name evidence="1" type="ORF">KGA66_17515</name>
</gene>
<evidence type="ECO:0000313" key="1">
    <source>
        <dbReference type="EMBL" id="MBS2964860.1"/>
    </source>
</evidence>
<dbReference type="EMBL" id="JAGSXH010000062">
    <property type="protein sequence ID" value="MBS2964860.1"/>
    <property type="molecule type" value="Genomic_DNA"/>
</dbReference>
<dbReference type="AlphaFoldDB" id="A0A8J7WSJ2"/>
<organism evidence="1 2">
    <name type="scientific">Actinocrinis puniceicyclus</name>
    <dbReference type="NCBI Taxonomy" id="977794"/>
    <lineage>
        <taxon>Bacteria</taxon>
        <taxon>Bacillati</taxon>
        <taxon>Actinomycetota</taxon>
        <taxon>Actinomycetes</taxon>
        <taxon>Catenulisporales</taxon>
        <taxon>Actinospicaceae</taxon>
        <taxon>Actinocrinis</taxon>
    </lineage>
</organism>
<evidence type="ECO:0000313" key="2">
    <source>
        <dbReference type="Proteomes" id="UP000677913"/>
    </source>
</evidence>
<sequence>MDFFVRYGTGWQTTTTVHTPTGRALRKGHAVRVASAPGAPSLCGRSRLPADIDEREHDFAYLDAPGRCAVCAGLAAASRR</sequence>
<dbReference type="RefSeq" id="WP_211469222.1">
    <property type="nucleotide sequence ID" value="NZ_JAGSXH010000062.1"/>
</dbReference>
<comment type="caution">
    <text evidence="1">The sequence shown here is derived from an EMBL/GenBank/DDBJ whole genome shotgun (WGS) entry which is preliminary data.</text>
</comment>
<reference evidence="1" key="1">
    <citation type="submission" date="2021-04" db="EMBL/GenBank/DDBJ databases">
        <title>Genome based classification of Actinospica acidithermotolerans sp. nov., an actinobacterium isolated from an Indonesian hot spring.</title>
        <authorList>
            <person name="Kusuma A.B."/>
            <person name="Putra K.E."/>
            <person name="Nafisah S."/>
            <person name="Loh J."/>
            <person name="Nouioui I."/>
            <person name="Goodfellow M."/>
        </authorList>
    </citation>
    <scope>NUCLEOTIDE SEQUENCE</scope>
    <source>
        <strain evidence="1">DSM 45618</strain>
    </source>
</reference>